<feature type="coiled-coil region" evidence="1">
    <location>
        <begin position="111"/>
        <end position="145"/>
    </location>
</feature>
<dbReference type="STRING" id="1513793.SAMN06296036_10915"/>
<evidence type="ECO:0000256" key="2">
    <source>
        <dbReference type="SAM" id="MobiDB-lite"/>
    </source>
</evidence>
<name>A0A1Y6BU20_9BACT</name>
<evidence type="ECO:0000313" key="3">
    <source>
        <dbReference type="EMBL" id="SMF28468.1"/>
    </source>
</evidence>
<feature type="region of interest" description="Disordered" evidence="2">
    <location>
        <begin position="1"/>
        <end position="66"/>
    </location>
</feature>
<protein>
    <submittedName>
        <fullName evidence="3">Uncharacterized protein</fullName>
    </submittedName>
</protein>
<evidence type="ECO:0000256" key="1">
    <source>
        <dbReference type="SAM" id="Coils"/>
    </source>
</evidence>
<keyword evidence="4" id="KW-1185">Reference proteome</keyword>
<dbReference type="RefSeq" id="WP_132319496.1">
    <property type="nucleotide sequence ID" value="NZ_FWZT01000009.1"/>
</dbReference>
<reference evidence="4" key="1">
    <citation type="submission" date="2017-04" db="EMBL/GenBank/DDBJ databases">
        <authorList>
            <person name="Varghese N."/>
            <person name="Submissions S."/>
        </authorList>
    </citation>
    <scope>NUCLEOTIDE SEQUENCE [LARGE SCALE GENOMIC DNA]</scope>
    <source>
        <strain evidence="4">RKEM611</strain>
    </source>
</reference>
<feature type="compositionally biased region" description="Basic and acidic residues" evidence="2">
    <location>
        <begin position="200"/>
        <end position="209"/>
    </location>
</feature>
<dbReference type="Proteomes" id="UP000192907">
    <property type="component" value="Unassembled WGS sequence"/>
</dbReference>
<keyword evidence="1" id="KW-0175">Coiled coil</keyword>
<dbReference type="OrthoDB" id="5706647at2"/>
<feature type="compositionally biased region" description="Polar residues" evidence="2">
    <location>
        <begin position="187"/>
        <end position="196"/>
    </location>
</feature>
<gene>
    <name evidence="3" type="ORF">SAMN06296036_10915</name>
</gene>
<evidence type="ECO:0000313" key="4">
    <source>
        <dbReference type="Proteomes" id="UP000192907"/>
    </source>
</evidence>
<feature type="region of interest" description="Disordered" evidence="2">
    <location>
        <begin position="170"/>
        <end position="241"/>
    </location>
</feature>
<dbReference type="EMBL" id="FWZT01000009">
    <property type="protein sequence ID" value="SMF28468.1"/>
    <property type="molecule type" value="Genomic_DNA"/>
</dbReference>
<dbReference type="AlphaFoldDB" id="A0A1Y6BU20"/>
<proteinExistence type="predicted"/>
<accession>A0A1Y6BU20</accession>
<sequence>MSEQNKTKKPPTMSQRIQAERHRSEPSAAGSAMPPPVPRPDGESVAGSPVVPPPQRKKSLARTQVAAQAPKYGINEAIALMRKLPKGDMRILAAVIKETLESTNINVSQIIADADEKESKLESKIQTLDTEIETYESQIKQRKEAIAIYLEDLEETRNVKNNLALAAEDVVEGDDGSHPEQADEPSSRTAESQSLQEENDANREGHEAPSEQDSENLDGEERTKSILLDALFGEDDSKKSS</sequence>
<organism evidence="3 4">
    <name type="scientific">Pseudobacteriovorax antillogorgiicola</name>
    <dbReference type="NCBI Taxonomy" id="1513793"/>
    <lineage>
        <taxon>Bacteria</taxon>
        <taxon>Pseudomonadati</taxon>
        <taxon>Bdellovibrionota</taxon>
        <taxon>Oligoflexia</taxon>
        <taxon>Oligoflexales</taxon>
        <taxon>Pseudobacteriovoracaceae</taxon>
        <taxon>Pseudobacteriovorax</taxon>
    </lineage>
</organism>